<evidence type="ECO:0000313" key="2">
    <source>
        <dbReference type="Proteomes" id="UP001428817"/>
    </source>
</evidence>
<evidence type="ECO:0000313" key="1">
    <source>
        <dbReference type="EMBL" id="GAA5168094.1"/>
    </source>
</evidence>
<comment type="caution">
    <text evidence="1">The sequence shown here is derived from an EMBL/GenBank/DDBJ whole genome shotgun (WGS) entry which is preliminary data.</text>
</comment>
<protein>
    <submittedName>
        <fullName evidence="1">Uncharacterized protein</fullName>
    </submittedName>
</protein>
<sequence length="93" mass="10020">MGSEVFGVHAIRSEEIAATALLCSTLRKAEQYAEDLSTDPGVLGAAITKYVLDQQGHRTAVALFVSGRRQAVPWISDDRAVLANGWPPNRAVK</sequence>
<accession>A0ABP9QV89</accession>
<keyword evidence="2" id="KW-1185">Reference proteome</keyword>
<gene>
    <name evidence="1" type="ORF">GCM10023321_61700</name>
</gene>
<name>A0ABP9QV89_9PSEU</name>
<dbReference type="Proteomes" id="UP001428817">
    <property type="component" value="Unassembled WGS sequence"/>
</dbReference>
<dbReference type="EMBL" id="BAABJP010000039">
    <property type="protein sequence ID" value="GAA5168094.1"/>
    <property type="molecule type" value="Genomic_DNA"/>
</dbReference>
<reference evidence="2" key="1">
    <citation type="journal article" date="2019" name="Int. J. Syst. Evol. Microbiol.">
        <title>The Global Catalogue of Microorganisms (GCM) 10K type strain sequencing project: providing services to taxonomists for standard genome sequencing and annotation.</title>
        <authorList>
            <consortium name="The Broad Institute Genomics Platform"/>
            <consortium name="The Broad Institute Genome Sequencing Center for Infectious Disease"/>
            <person name="Wu L."/>
            <person name="Ma J."/>
        </authorList>
    </citation>
    <scope>NUCLEOTIDE SEQUENCE [LARGE SCALE GENOMIC DNA]</scope>
    <source>
        <strain evidence="2">JCM 18303</strain>
    </source>
</reference>
<proteinExistence type="predicted"/>
<organism evidence="1 2">
    <name type="scientific">Pseudonocardia eucalypti</name>
    <dbReference type="NCBI Taxonomy" id="648755"/>
    <lineage>
        <taxon>Bacteria</taxon>
        <taxon>Bacillati</taxon>
        <taxon>Actinomycetota</taxon>
        <taxon>Actinomycetes</taxon>
        <taxon>Pseudonocardiales</taxon>
        <taxon>Pseudonocardiaceae</taxon>
        <taxon>Pseudonocardia</taxon>
    </lineage>
</organism>